<dbReference type="InterPro" id="IPR009880">
    <property type="entry name" value="Glyoxal_oxidase_N"/>
</dbReference>
<evidence type="ECO:0000313" key="5">
    <source>
        <dbReference type="Proteomes" id="UP001465755"/>
    </source>
</evidence>
<gene>
    <name evidence="4" type="ORF">WJX73_007024</name>
</gene>
<dbReference type="CDD" id="cd02851">
    <property type="entry name" value="E_set_GO_C"/>
    <property type="match status" value="1"/>
</dbReference>
<dbReference type="Pfam" id="PF07250">
    <property type="entry name" value="Glyoxal_oxid_N"/>
    <property type="match status" value="1"/>
</dbReference>
<feature type="domain" description="Glyoxal oxidase N-terminal" evidence="2">
    <location>
        <begin position="145"/>
        <end position="531"/>
    </location>
</feature>
<evidence type="ECO:0000259" key="3">
    <source>
        <dbReference type="Pfam" id="PF09118"/>
    </source>
</evidence>
<dbReference type="Gene3D" id="2.60.40.10">
    <property type="entry name" value="Immunoglobulins"/>
    <property type="match status" value="1"/>
</dbReference>
<dbReference type="Proteomes" id="UP001465755">
    <property type="component" value="Unassembled WGS sequence"/>
</dbReference>
<protein>
    <submittedName>
        <fullName evidence="4">Uncharacterized protein</fullName>
    </submittedName>
</protein>
<evidence type="ECO:0000256" key="1">
    <source>
        <dbReference type="ARBA" id="ARBA00022729"/>
    </source>
</evidence>
<evidence type="ECO:0000313" key="4">
    <source>
        <dbReference type="EMBL" id="KAK9812389.1"/>
    </source>
</evidence>
<accession>A0AAW1PW41</accession>
<dbReference type="PANTHER" id="PTHR32208">
    <property type="entry name" value="SECRETED PROTEIN-RELATED"/>
    <property type="match status" value="1"/>
</dbReference>
<dbReference type="AlphaFoldDB" id="A0AAW1PW41"/>
<dbReference type="PANTHER" id="PTHR32208:SF21">
    <property type="entry name" value="LOW QUALITY PROTEIN: ALDEHYDE OXIDASE GLOX-LIKE"/>
    <property type="match status" value="1"/>
</dbReference>
<name>A0AAW1PW41_9CHLO</name>
<dbReference type="InterPro" id="IPR037293">
    <property type="entry name" value="Gal_Oxidase_central_sf"/>
</dbReference>
<dbReference type="InterPro" id="IPR014756">
    <property type="entry name" value="Ig_E-set"/>
</dbReference>
<dbReference type="Gene3D" id="2.130.10.80">
    <property type="entry name" value="Galactose oxidase/kelch, beta-propeller"/>
    <property type="match status" value="1"/>
</dbReference>
<keyword evidence="1" id="KW-0732">Signal</keyword>
<dbReference type="Pfam" id="PF09118">
    <property type="entry name" value="GO-like_E_set"/>
    <property type="match status" value="1"/>
</dbReference>
<dbReference type="InterPro" id="IPR013783">
    <property type="entry name" value="Ig-like_fold"/>
</dbReference>
<organism evidence="4 5">
    <name type="scientific">Symbiochloris irregularis</name>
    <dbReference type="NCBI Taxonomy" id="706552"/>
    <lineage>
        <taxon>Eukaryota</taxon>
        <taxon>Viridiplantae</taxon>
        <taxon>Chlorophyta</taxon>
        <taxon>core chlorophytes</taxon>
        <taxon>Trebouxiophyceae</taxon>
        <taxon>Trebouxiales</taxon>
        <taxon>Trebouxiaceae</taxon>
        <taxon>Symbiochloris</taxon>
    </lineage>
</organism>
<comment type="caution">
    <text evidence="4">The sequence shown here is derived from an EMBL/GenBank/DDBJ whole genome shotgun (WGS) entry which is preliminary data.</text>
</comment>
<dbReference type="SUPFAM" id="SSF50965">
    <property type="entry name" value="Galactose oxidase, central domain"/>
    <property type="match status" value="1"/>
</dbReference>
<evidence type="ECO:0000259" key="2">
    <source>
        <dbReference type="Pfam" id="PF07250"/>
    </source>
</evidence>
<dbReference type="InterPro" id="IPR015202">
    <property type="entry name" value="GO-like_E_set"/>
</dbReference>
<proteinExistence type="predicted"/>
<dbReference type="EMBL" id="JALJOQ010000007">
    <property type="protein sequence ID" value="KAK9812389.1"/>
    <property type="molecule type" value="Genomic_DNA"/>
</dbReference>
<feature type="domain" description="Galactose oxidase-like Early set" evidence="3">
    <location>
        <begin position="544"/>
        <end position="644"/>
    </location>
</feature>
<dbReference type="SUPFAM" id="SSF81296">
    <property type="entry name" value="E set domains"/>
    <property type="match status" value="1"/>
</dbReference>
<reference evidence="4 5" key="1">
    <citation type="journal article" date="2024" name="Nat. Commun.">
        <title>Phylogenomics reveals the evolutionary origins of lichenization in chlorophyte algae.</title>
        <authorList>
            <person name="Puginier C."/>
            <person name="Libourel C."/>
            <person name="Otte J."/>
            <person name="Skaloud P."/>
            <person name="Haon M."/>
            <person name="Grisel S."/>
            <person name="Petersen M."/>
            <person name="Berrin J.G."/>
            <person name="Delaux P.M."/>
            <person name="Dal Grande F."/>
            <person name="Keller J."/>
        </authorList>
    </citation>
    <scope>NUCLEOTIDE SEQUENCE [LARGE SCALE GENOMIC DNA]</scope>
    <source>
        <strain evidence="4 5">SAG 2036</strain>
    </source>
</reference>
<keyword evidence="5" id="KW-1185">Reference proteome</keyword>
<dbReference type="InterPro" id="IPR011043">
    <property type="entry name" value="Gal_Oxase/kelch_b-propeller"/>
</dbReference>
<sequence length="767" mass="83464">MTAHTCQGHEVGRQAALMKICPPAARLRLTLVSSRPHGVSELFVNALAEPSDAPSLAPTVAEEVANSHLYNLEGDAPRNPEPYEFNLSNPYSVPNQNADWTAMGLFASREPAPQLGVGPVFLANPNASTQGTWSLLGLSGCIAIHASLSVTNKILFFERPHTTAHMVGPNPYLTVPELIHGRLTDVTEVAAYFDLETGTYTPLRITDAPFCGGHIYGPEDRTIIIGGDNKYLNGSTLVNGLQTVREYDFDAENITFAQNLSSPRWYPTLATLPSGSVFVAGGAITEAGGYDGADPRYNNPSYQIYSPLYKTMTPSVFMQQLEDTWPISLYPWLFLMPFSGSMLMMAGNQTRVYRNVDFSLDAGYASVPDLPVPISHPQTATVLALPLDPAKNYSVEVLVMGGCSKNHCSKRTPASALSWRIQIGTKGQKWTQEQMPSRRVMGASVLLPDGSVVVLNGAAIGFAGGYPSRGFASQPVTKPQLYNPAAPAGKRWSGLLADSNVPRLYHSTILLLPTGEVLAAGSEVTLEYKVQIYTPPYLLTGKPRPVIQSAPESVTWHQQYSLRWSGTTSIERVVLQKMSDNTHCLAMDLRQVVLEFTIKANSTDDKNGTLTFSAPPGDTIAPPGTYMLFILWQGVPSHAAYVRVKWEIKQVPGTTSDYYIYTPIKALLGCPSLFLSPSKCPQPTADDSSDASNVVYSSYRSDSSQAWQIEAVPDIPDTYTINATSSSACGGYLSTSPSSYFGDVTLQTRVQDFFFPQSQYWHFTIAA</sequence>